<dbReference type="AlphaFoldDB" id="A0A381W3B2"/>
<evidence type="ECO:0000313" key="1">
    <source>
        <dbReference type="EMBL" id="SVA46972.1"/>
    </source>
</evidence>
<organism evidence="1">
    <name type="scientific">marine metagenome</name>
    <dbReference type="NCBI Taxonomy" id="408172"/>
    <lineage>
        <taxon>unclassified sequences</taxon>
        <taxon>metagenomes</taxon>
        <taxon>ecological metagenomes</taxon>
    </lineage>
</organism>
<accession>A0A381W3B2</accession>
<protein>
    <recommendedName>
        <fullName evidence="2">LNR domain-containing protein</fullName>
    </recommendedName>
</protein>
<reference evidence="1" key="1">
    <citation type="submission" date="2018-05" db="EMBL/GenBank/DDBJ databases">
        <authorList>
            <person name="Lanie J.A."/>
            <person name="Ng W.-L."/>
            <person name="Kazmierczak K.M."/>
            <person name="Andrzejewski T.M."/>
            <person name="Davidsen T.M."/>
            <person name="Wayne K.J."/>
            <person name="Tettelin H."/>
            <person name="Glass J.I."/>
            <person name="Rusch D."/>
            <person name="Podicherti R."/>
            <person name="Tsui H.-C.T."/>
            <person name="Winkler M.E."/>
        </authorList>
    </citation>
    <scope>NUCLEOTIDE SEQUENCE</scope>
</reference>
<sequence>MEEIMKTSKCLMGVLLSAVLLFGSAFAANTLSQDVKDGIVGKSQLTVVEQKLNIHTRPVRMESTGNADRDCTDCEFDFTPYGSECCDSAWDEFGINCQDLEANYNWDCSGCNCPGDGEAVCGDGWCSGDETYENCPDDCNAPGECDDGYIIDCVDDDCCPESWIGDGFEDCEDQAYGCDLTCYDNDGGDCD</sequence>
<feature type="non-terminal residue" evidence="1">
    <location>
        <position position="191"/>
    </location>
</feature>
<name>A0A381W3B2_9ZZZZ</name>
<gene>
    <name evidence="1" type="ORF">METZ01_LOCUS99826</name>
</gene>
<dbReference type="EMBL" id="UINC01010569">
    <property type="protein sequence ID" value="SVA46972.1"/>
    <property type="molecule type" value="Genomic_DNA"/>
</dbReference>
<evidence type="ECO:0008006" key="2">
    <source>
        <dbReference type="Google" id="ProtNLM"/>
    </source>
</evidence>
<proteinExistence type="predicted"/>